<dbReference type="Proteomes" id="UP000236728">
    <property type="component" value="Unassembled WGS sequence"/>
</dbReference>
<evidence type="ECO:0000313" key="2">
    <source>
        <dbReference type="EMBL" id="SEG62756.1"/>
    </source>
</evidence>
<dbReference type="EMBL" id="FNVA01000007">
    <property type="protein sequence ID" value="SEG62756.1"/>
    <property type="molecule type" value="Genomic_DNA"/>
</dbReference>
<dbReference type="InterPro" id="IPR011991">
    <property type="entry name" value="ArsR-like_HTH"/>
</dbReference>
<evidence type="ECO:0000259" key="1">
    <source>
        <dbReference type="PROSITE" id="PS50987"/>
    </source>
</evidence>
<dbReference type="CDD" id="cd00090">
    <property type="entry name" value="HTH_ARSR"/>
    <property type="match status" value="1"/>
</dbReference>
<name>A0A1H6BRB3_9BACT</name>
<dbReference type="AlphaFoldDB" id="A0A1H6BRB3"/>
<dbReference type="Gene3D" id="1.10.10.10">
    <property type="entry name" value="Winged helix-like DNA-binding domain superfamily/Winged helix DNA-binding domain"/>
    <property type="match status" value="1"/>
</dbReference>
<protein>
    <submittedName>
        <fullName evidence="2">Transcriptional regulator, ArsR family</fullName>
    </submittedName>
</protein>
<dbReference type="SUPFAM" id="SSF46785">
    <property type="entry name" value="Winged helix' DNA-binding domain"/>
    <property type="match status" value="1"/>
</dbReference>
<dbReference type="OrthoDB" id="9799175at2"/>
<dbReference type="InterPro" id="IPR001845">
    <property type="entry name" value="HTH_ArsR_DNA-bd_dom"/>
</dbReference>
<dbReference type="PANTHER" id="PTHR38600">
    <property type="entry name" value="TRANSCRIPTIONAL REGULATORY PROTEIN"/>
    <property type="match status" value="1"/>
</dbReference>
<dbReference type="PRINTS" id="PR00778">
    <property type="entry name" value="HTHARSR"/>
</dbReference>
<evidence type="ECO:0000313" key="3">
    <source>
        <dbReference type="Proteomes" id="UP000236728"/>
    </source>
</evidence>
<accession>A0A1H6BRB3</accession>
<dbReference type="Pfam" id="PF12840">
    <property type="entry name" value="HTH_20"/>
    <property type="match status" value="1"/>
</dbReference>
<dbReference type="SMART" id="SM00418">
    <property type="entry name" value="HTH_ARSR"/>
    <property type="match status" value="1"/>
</dbReference>
<proteinExistence type="predicted"/>
<dbReference type="PROSITE" id="PS50987">
    <property type="entry name" value="HTH_ARSR_2"/>
    <property type="match status" value="1"/>
</dbReference>
<organism evidence="2 3">
    <name type="scientific">Bryocella elongata</name>
    <dbReference type="NCBI Taxonomy" id="863522"/>
    <lineage>
        <taxon>Bacteria</taxon>
        <taxon>Pseudomonadati</taxon>
        <taxon>Acidobacteriota</taxon>
        <taxon>Terriglobia</taxon>
        <taxon>Terriglobales</taxon>
        <taxon>Acidobacteriaceae</taxon>
        <taxon>Bryocella</taxon>
    </lineage>
</organism>
<dbReference type="GO" id="GO:0003700">
    <property type="term" value="F:DNA-binding transcription factor activity"/>
    <property type="evidence" value="ECO:0007669"/>
    <property type="project" value="InterPro"/>
</dbReference>
<dbReference type="InterPro" id="IPR036390">
    <property type="entry name" value="WH_DNA-bd_sf"/>
</dbReference>
<dbReference type="NCBIfam" id="NF033788">
    <property type="entry name" value="HTH_metalloreg"/>
    <property type="match status" value="1"/>
</dbReference>
<dbReference type="PANTHER" id="PTHR38600:SF2">
    <property type="entry name" value="SLL0088 PROTEIN"/>
    <property type="match status" value="1"/>
</dbReference>
<feature type="domain" description="HTH arsR-type" evidence="1">
    <location>
        <begin position="3"/>
        <end position="100"/>
    </location>
</feature>
<dbReference type="RefSeq" id="WP_103934752.1">
    <property type="nucleotide sequence ID" value="NZ_FNVA01000007.1"/>
</dbReference>
<dbReference type="InterPro" id="IPR036388">
    <property type="entry name" value="WH-like_DNA-bd_sf"/>
</dbReference>
<gene>
    <name evidence="2" type="ORF">SAMN05421819_3916</name>
</gene>
<reference evidence="2 3" key="1">
    <citation type="submission" date="2016-10" db="EMBL/GenBank/DDBJ databases">
        <authorList>
            <person name="de Groot N.N."/>
        </authorList>
    </citation>
    <scope>NUCLEOTIDE SEQUENCE [LARGE SCALE GENOMIC DNA]</scope>
    <source>
        <strain evidence="2 3">DSM 22489</strain>
    </source>
</reference>
<keyword evidence="3" id="KW-1185">Reference proteome</keyword>
<sequence>MQSDNPQPVQQAEIFRALGDPTRLGLLSRLTSGEASISELSEGAKMTRQAVTKHLRVLERAGLVHAERLGRECVYRIDPRPLDHGRAFFEQFSGHWERALSRLKAMVESIPE</sequence>